<dbReference type="InterPro" id="IPR028098">
    <property type="entry name" value="Glyco_trans_4-like_N"/>
</dbReference>
<dbReference type="Pfam" id="PF13579">
    <property type="entry name" value="Glyco_trans_4_4"/>
    <property type="match status" value="1"/>
</dbReference>
<feature type="domain" description="Glycosyl transferase family 1" evidence="4">
    <location>
        <begin position="385"/>
        <end position="548"/>
    </location>
</feature>
<comment type="caution">
    <text evidence="6">The sequence shown here is derived from an EMBL/GenBank/DDBJ whole genome shotgun (WGS) entry which is preliminary data.</text>
</comment>
<sequence length="577" mass="64041">MNVLAHRHTLKRHWQEDPASFVLRLWRRKANASHQRLLVAFDNVLRAAPATRMAATAALLRENSDSVRERLKAALAKGPRGAQAKYFADLALAAHEPELAKVFAGRMDDAVGTEQTLAKLDFYNGNTTQAISRLDPENQRLARLRDRYLAEQEVFGDWCPAVSSIQDYEPRQRTVLHLLTNSLPYTSTGYTQRSHSLLKAQAVAGWRVHAATRLGYPESLGILPHHSKQTIDQVTYHRLRADGPVPNLRDRLQEEAEKLLRLVLELRPAVIHTTTHFVNGLVARAVAEAVGIPWVYEVRGQLSDTWASKRGPEATESERYRRFNAREAEVMAAANLVLTLGHAMRDRILGAGVNPARVLLSPNAVGNAFLETPRPSRVAKLELHLDPDKFFIGTVSSLVSYEGLDDLISAFAELRTGRDDVELMIVGDGMAMPSLRLHAAELGLDPEKIFTGRVPAQQAPLRHQALDVFVVPRKDFAVTRAVTPLKPVEAMASCRPVVASDLPALREMVKDGVTGLVVPPSDPSALADAIHRLLEDGDVRARMGFAGRATVLNTRTWERNAMLCIENYNTLIRDVPR</sequence>
<gene>
    <name evidence="6" type="ORF">GCM10022377_02210</name>
</gene>
<organism evidence="6 7">
    <name type="scientific">Zhihengliuella alba</name>
    <dbReference type="NCBI Taxonomy" id="547018"/>
    <lineage>
        <taxon>Bacteria</taxon>
        <taxon>Bacillati</taxon>
        <taxon>Actinomycetota</taxon>
        <taxon>Actinomycetes</taxon>
        <taxon>Micrococcales</taxon>
        <taxon>Micrococcaceae</taxon>
        <taxon>Zhihengliuella</taxon>
    </lineage>
</organism>
<dbReference type="PANTHER" id="PTHR45947:SF3">
    <property type="entry name" value="SULFOQUINOVOSYL TRANSFERASE SQD2"/>
    <property type="match status" value="1"/>
</dbReference>
<keyword evidence="3" id="KW-0808">Transferase</keyword>
<reference evidence="7" key="1">
    <citation type="journal article" date="2019" name="Int. J. Syst. Evol. Microbiol.">
        <title>The Global Catalogue of Microorganisms (GCM) 10K type strain sequencing project: providing services to taxonomists for standard genome sequencing and annotation.</title>
        <authorList>
            <consortium name="The Broad Institute Genomics Platform"/>
            <consortium name="The Broad Institute Genome Sequencing Center for Infectious Disease"/>
            <person name="Wu L."/>
            <person name="Ma J."/>
        </authorList>
    </citation>
    <scope>NUCLEOTIDE SEQUENCE [LARGE SCALE GENOMIC DNA]</scope>
    <source>
        <strain evidence="7">JCM 16961</strain>
    </source>
</reference>
<evidence type="ECO:0000259" key="4">
    <source>
        <dbReference type="Pfam" id="PF00534"/>
    </source>
</evidence>
<evidence type="ECO:0000256" key="2">
    <source>
        <dbReference type="ARBA" id="ARBA00022676"/>
    </source>
</evidence>
<dbReference type="Proteomes" id="UP001501536">
    <property type="component" value="Unassembled WGS sequence"/>
</dbReference>
<feature type="domain" description="Glycosyltransferase subfamily 4-like N-terminal" evidence="5">
    <location>
        <begin position="188"/>
        <end position="363"/>
    </location>
</feature>
<dbReference type="SUPFAM" id="SSF53756">
    <property type="entry name" value="UDP-Glycosyltransferase/glycogen phosphorylase"/>
    <property type="match status" value="1"/>
</dbReference>
<dbReference type="InterPro" id="IPR001296">
    <property type="entry name" value="Glyco_trans_1"/>
</dbReference>
<evidence type="ECO:0000256" key="3">
    <source>
        <dbReference type="ARBA" id="ARBA00022679"/>
    </source>
</evidence>
<dbReference type="PANTHER" id="PTHR45947">
    <property type="entry name" value="SULFOQUINOVOSYL TRANSFERASE SQD2"/>
    <property type="match status" value="1"/>
</dbReference>
<dbReference type="CDD" id="cd03794">
    <property type="entry name" value="GT4_WbuB-like"/>
    <property type="match status" value="1"/>
</dbReference>
<dbReference type="Pfam" id="PF00534">
    <property type="entry name" value="Glycos_transf_1"/>
    <property type="match status" value="1"/>
</dbReference>
<dbReference type="Gene3D" id="3.40.50.2000">
    <property type="entry name" value="Glycogen Phosphorylase B"/>
    <property type="match status" value="2"/>
</dbReference>
<protein>
    <recommendedName>
        <fullName evidence="1">D-inositol 3-phosphate glycosyltransferase</fullName>
    </recommendedName>
</protein>
<evidence type="ECO:0000313" key="7">
    <source>
        <dbReference type="Proteomes" id="UP001501536"/>
    </source>
</evidence>
<proteinExistence type="predicted"/>
<dbReference type="RefSeq" id="WP_344878734.1">
    <property type="nucleotide sequence ID" value="NZ_BAABCJ010000001.1"/>
</dbReference>
<dbReference type="InterPro" id="IPR050194">
    <property type="entry name" value="Glycosyltransferase_grp1"/>
</dbReference>
<dbReference type="EMBL" id="BAABCJ010000001">
    <property type="protein sequence ID" value="GAA3693201.1"/>
    <property type="molecule type" value="Genomic_DNA"/>
</dbReference>
<evidence type="ECO:0000259" key="5">
    <source>
        <dbReference type="Pfam" id="PF13579"/>
    </source>
</evidence>
<accession>A0ABP7CMR1</accession>
<evidence type="ECO:0000256" key="1">
    <source>
        <dbReference type="ARBA" id="ARBA00021292"/>
    </source>
</evidence>
<name>A0ABP7CMR1_9MICC</name>
<keyword evidence="7" id="KW-1185">Reference proteome</keyword>
<evidence type="ECO:0000313" key="6">
    <source>
        <dbReference type="EMBL" id="GAA3693201.1"/>
    </source>
</evidence>
<keyword evidence="2" id="KW-0328">Glycosyltransferase</keyword>